<evidence type="ECO:0000313" key="2">
    <source>
        <dbReference type="EMBL" id="GAA0170365.1"/>
    </source>
</evidence>
<feature type="transmembrane region" description="Helical" evidence="1">
    <location>
        <begin position="20"/>
        <end position="44"/>
    </location>
</feature>
<accession>A0AAV3R220</accession>
<dbReference type="AlphaFoldDB" id="A0AAV3R220"/>
<keyword evidence="1" id="KW-0472">Membrane</keyword>
<name>A0AAV3R220_LITER</name>
<sequence>MAKKDKMVAPTNDPTAGKAVMASLVGAGAGALTGLPLAATAALIEAAAMRIVKATFFISIDQRILEK</sequence>
<keyword evidence="1" id="KW-1133">Transmembrane helix</keyword>
<gene>
    <name evidence="2" type="ORF">LIER_24644</name>
</gene>
<keyword evidence="1" id="KW-0812">Transmembrane</keyword>
<evidence type="ECO:0000313" key="3">
    <source>
        <dbReference type="Proteomes" id="UP001454036"/>
    </source>
</evidence>
<proteinExistence type="predicted"/>
<evidence type="ECO:0000256" key="1">
    <source>
        <dbReference type="SAM" id="Phobius"/>
    </source>
</evidence>
<comment type="caution">
    <text evidence="2">The sequence shown here is derived from an EMBL/GenBank/DDBJ whole genome shotgun (WGS) entry which is preliminary data.</text>
</comment>
<keyword evidence="3" id="KW-1185">Reference proteome</keyword>
<protein>
    <submittedName>
        <fullName evidence="2">Uncharacterized protein</fullName>
    </submittedName>
</protein>
<reference evidence="2 3" key="1">
    <citation type="submission" date="2024-01" db="EMBL/GenBank/DDBJ databases">
        <title>The complete chloroplast genome sequence of Lithospermum erythrorhizon: insights into the phylogenetic relationship among Boraginaceae species and the maternal lineages of purple gromwells.</title>
        <authorList>
            <person name="Okada T."/>
            <person name="Watanabe K."/>
        </authorList>
    </citation>
    <scope>NUCLEOTIDE SEQUENCE [LARGE SCALE GENOMIC DNA]</scope>
</reference>
<organism evidence="2 3">
    <name type="scientific">Lithospermum erythrorhizon</name>
    <name type="common">Purple gromwell</name>
    <name type="synonym">Lithospermum officinale var. erythrorhizon</name>
    <dbReference type="NCBI Taxonomy" id="34254"/>
    <lineage>
        <taxon>Eukaryota</taxon>
        <taxon>Viridiplantae</taxon>
        <taxon>Streptophyta</taxon>
        <taxon>Embryophyta</taxon>
        <taxon>Tracheophyta</taxon>
        <taxon>Spermatophyta</taxon>
        <taxon>Magnoliopsida</taxon>
        <taxon>eudicotyledons</taxon>
        <taxon>Gunneridae</taxon>
        <taxon>Pentapetalae</taxon>
        <taxon>asterids</taxon>
        <taxon>lamiids</taxon>
        <taxon>Boraginales</taxon>
        <taxon>Boraginaceae</taxon>
        <taxon>Boraginoideae</taxon>
        <taxon>Lithospermeae</taxon>
        <taxon>Lithospermum</taxon>
    </lineage>
</organism>
<dbReference type="EMBL" id="BAABME010007215">
    <property type="protein sequence ID" value="GAA0170365.1"/>
    <property type="molecule type" value="Genomic_DNA"/>
</dbReference>
<dbReference type="Proteomes" id="UP001454036">
    <property type="component" value="Unassembled WGS sequence"/>
</dbReference>